<dbReference type="PANTHER" id="PTHR10891">
    <property type="entry name" value="EF-HAND CALCIUM-BINDING DOMAIN CONTAINING PROTEIN"/>
    <property type="match status" value="1"/>
</dbReference>
<dbReference type="SMART" id="SM00054">
    <property type="entry name" value="EFh"/>
    <property type="match status" value="4"/>
</dbReference>
<dbReference type="PROSITE" id="PS00018">
    <property type="entry name" value="EF_HAND_1"/>
    <property type="match status" value="4"/>
</dbReference>
<dbReference type="GO" id="GO:0005509">
    <property type="term" value="F:calcium ion binding"/>
    <property type="evidence" value="ECO:0007669"/>
    <property type="project" value="InterPro"/>
</dbReference>
<dbReference type="Proteomes" id="UP001202328">
    <property type="component" value="Unassembled WGS sequence"/>
</dbReference>
<dbReference type="EMBL" id="JAJJMB010007708">
    <property type="protein sequence ID" value="KAI3928730.1"/>
    <property type="molecule type" value="Genomic_DNA"/>
</dbReference>
<evidence type="ECO:0000256" key="5">
    <source>
        <dbReference type="SAM" id="MobiDB-lite"/>
    </source>
</evidence>
<reference evidence="7" key="1">
    <citation type="submission" date="2022-04" db="EMBL/GenBank/DDBJ databases">
        <title>A functionally conserved STORR gene fusion in Papaver species that diverged 16.8 million years ago.</title>
        <authorList>
            <person name="Catania T."/>
        </authorList>
    </citation>
    <scope>NUCLEOTIDE SEQUENCE</scope>
    <source>
        <strain evidence="7">S-188037</strain>
    </source>
</reference>
<evidence type="ECO:0000313" key="8">
    <source>
        <dbReference type="Proteomes" id="UP001202328"/>
    </source>
</evidence>
<feature type="domain" description="EF-hand" evidence="6">
    <location>
        <begin position="169"/>
        <end position="204"/>
    </location>
</feature>
<evidence type="ECO:0000256" key="1">
    <source>
        <dbReference type="ARBA" id="ARBA00003291"/>
    </source>
</evidence>
<evidence type="ECO:0000313" key="7">
    <source>
        <dbReference type="EMBL" id="KAI3928730.1"/>
    </source>
</evidence>
<feature type="domain" description="EF-hand" evidence="6">
    <location>
        <begin position="207"/>
        <end position="242"/>
    </location>
</feature>
<evidence type="ECO:0000256" key="4">
    <source>
        <dbReference type="ARBA" id="ARBA00022837"/>
    </source>
</evidence>
<dbReference type="FunFam" id="1.10.238.10:FF:000178">
    <property type="entry name" value="Calmodulin-2 A"/>
    <property type="match status" value="1"/>
</dbReference>
<evidence type="ECO:0000256" key="2">
    <source>
        <dbReference type="ARBA" id="ARBA00022723"/>
    </source>
</evidence>
<dbReference type="Gene3D" id="1.10.238.10">
    <property type="entry name" value="EF-hand"/>
    <property type="match status" value="2"/>
</dbReference>
<feature type="domain" description="EF-hand" evidence="6">
    <location>
        <begin position="110"/>
        <end position="145"/>
    </location>
</feature>
<proteinExistence type="predicted"/>
<evidence type="ECO:0000259" key="6">
    <source>
        <dbReference type="PROSITE" id="PS50222"/>
    </source>
</evidence>
<dbReference type="InterPro" id="IPR018247">
    <property type="entry name" value="EF_Hand_1_Ca_BS"/>
</dbReference>
<evidence type="ECO:0000256" key="3">
    <source>
        <dbReference type="ARBA" id="ARBA00022737"/>
    </source>
</evidence>
<sequence>MVLAVVLLAILFIIGFINTLFYIPPNKLFVLIQSYFLKTLFSQEKNHKEVPRNSSTTSSSDSGTVVTSDKNHGHGKMELERVFATFDKNGDGFITKQELGESLKNIGLFSDEIEVDSMVAKLDVNGDGLIDIDEFCELYDSIMGKKRKREKKLGEEEEDEEDDDYVDDDEEEVMREAFDVFDGDKDGLISVEELGLVLKSLGLKQGMKVEECKEMIRKVDMDGDGMVSFDEFKLMMNSGTNLIQVIS</sequence>
<dbReference type="InterPro" id="IPR039647">
    <property type="entry name" value="EF_hand_pair_protein_CML-like"/>
</dbReference>
<protein>
    <recommendedName>
        <fullName evidence="6">EF-hand domain-containing protein</fullName>
    </recommendedName>
</protein>
<gene>
    <name evidence="7" type="ORF">MKW98_024331</name>
</gene>
<keyword evidence="2" id="KW-0479">Metal-binding</keyword>
<keyword evidence="8" id="KW-1185">Reference proteome</keyword>
<dbReference type="Pfam" id="PF13499">
    <property type="entry name" value="EF-hand_7"/>
    <property type="match status" value="2"/>
</dbReference>
<dbReference type="SUPFAM" id="SSF47473">
    <property type="entry name" value="EF-hand"/>
    <property type="match status" value="1"/>
</dbReference>
<feature type="domain" description="EF-hand" evidence="6">
    <location>
        <begin position="74"/>
        <end position="109"/>
    </location>
</feature>
<dbReference type="GO" id="GO:0043226">
    <property type="term" value="C:organelle"/>
    <property type="evidence" value="ECO:0007669"/>
    <property type="project" value="UniProtKB-ARBA"/>
</dbReference>
<dbReference type="AlphaFoldDB" id="A0AAD4XLI3"/>
<feature type="region of interest" description="Disordered" evidence="5">
    <location>
        <begin position="48"/>
        <end position="73"/>
    </location>
</feature>
<feature type="compositionally biased region" description="Low complexity" evidence="5">
    <location>
        <begin position="54"/>
        <end position="68"/>
    </location>
</feature>
<comment type="function">
    <text evidence="1">Potential calcium sensor.</text>
</comment>
<dbReference type="CDD" id="cd00051">
    <property type="entry name" value="EFh"/>
    <property type="match status" value="1"/>
</dbReference>
<dbReference type="PROSITE" id="PS50222">
    <property type="entry name" value="EF_HAND_2"/>
    <property type="match status" value="4"/>
</dbReference>
<keyword evidence="3" id="KW-0677">Repeat</keyword>
<dbReference type="FunFam" id="1.10.238.10:FF:000089">
    <property type="entry name" value="calmodulin-like protein 3"/>
    <property type="match status" value="1"/>
</dbReference>
<comment type="caution">
    <text evidence="7">The sequence shown here is derived from an EMBL/GenBank/DDBJ whole genome shotgun (WGS) entry which is preliminary data.</text>
</comment>
<dbReference type="InterPro" id="IPR002048">
    <property type="entry name" value="EF_hand_dom"/>
</dbReference>
<name>A0AAD4XLI3_9MAGN</name>
<dbReference type="InterPro" id="IPR011992">
    <property type="entry name" value="EF-hand-dom_pair"/>
</dbReference>
<accession>A0AAD4XLI3</accession>
<keyword evidence="4" id="KW-0106">Calcium</keyword>
<organism evidence="7 8">
    <name type="scientific">Papaver atlanticum</name>
    <dbReference type="NCBI Taxonomy" id="357466"/>
    <lineage>
        <taxon>Eukaryota</taxon>
        <taxon>Viridiplantae</taxon>
        <taxon>Streptophyta</taxon>
        <taxon>Embryophyta</taxon>
        <taxon>Tracheophyta</taxon>
        <taxon>Spermatophyta</taxon>
        <taxon>Magnoliopsida</taxon>
        <taxon>Ranunculales</taxon>
        <taxon>Papaveraceae</taxon>
        <taxon>Papaveroideae</taxon>
        <taxon>Papaver</taxon>
    </lineage>
</organism>